<proteinExistence type="predicted"/>
<dbReference type="RefSeq" id="WP_367855176.1">
    <property type="nucleotide sequence ID" value="NZ_JBFOHK010000004.1"/>
</dbReference>
<protein>
    <submittedName>
        <fullName evidence="1">Uncharacterized protein</fullName>
    </submittedName>
</protein>
<dbReference type="EMBL" id="JBFOHK010000004">
    <property type="protein sequence ID" value="MEW9573122.1"/>
    <property type="molecule type" value="Genomic_DNA"/>
</dbReference>
<gene>
    <name evidence="1" type="ORF">ABQJ54_15300</name>
</gene>
<evidence type="ECO:0000313" key="1">
    <source>
        <dbReference type="EMBL" id="MEW9573122.1"/>
    </source>
</evidence>
<evidence type="ECO:0000313" key="2">
    <source>
        <dbReference type="Proteomes" id="UP001556220"/>
    </source>
</evidence>
<dbReference type="Proteomes" id="UP001556220">
    <property type="component" value="Unassembled WGS sequence"/>
</dbReference>
<name>A0ABV3QIL5_9GAMM</name>
<organism evidence="1 2">
    <name type="scientific">Rhodanobacter lycopersici</name>
    <dbReference type="NCBI Taxonomy" id="3162487"/>
    <lineage>
        <taxon>Bacteria</taxon>
        <taxon>Pseudomonadati</taxon>
        <taxon>Pseudomonadota</taxon>
        <taxon>Gammaproteobacteria</taxon>
        <taxon>Lysobacterales</taxon>
        <taxon>Rhodanobacteraceae</taxon>
        <taxon>Rhodanobacter</taxon>
    </lineage>
</organism>
<comment type="caution">
    <text evidence="1">The sequence shown here is derived from an EMBL/GenBank/DDBJ whole genome shotgun (WGS) entry which is preliminary data.</text>
</comment>
<accession>A0ABV3QIL5</accession>
<sequence>MRGDYALYAPALGYRLSAIRDHWSMHEFASCCARSLAAGGGAPVERDGVRVLQAMHAARRENHAGWLEKYGRESSRLPRVLRFLRGWVDGSRRGEIPRPAPGTATVSDGLDCFPGIVETGCRHVLLATSGMAPDPEHPILRRIYTMSGNAKNAMPGA</sequence>
<keyword evidence="2" id="KW-1185">Reference proteome</keyword>
<reference evidence="1 2" key="1">
    <citation type="submission" date="2024-06" db="EMBL/GenBank/DDBJ databases">
        <authorList>
            <person name="Woo H."/>
        </authorList>
    </citation>
    <scope>NUCLEOTIDE SEQUENCE [LARGE SCALE GENOMIC DNA]</scope>
    <source>
        <strain evidence="1 2">Si-c</strain>
    </source>
</reference>